<dbReference type="GO" id="GO:0016616">
    <property type="term" value="F:oxidoreductase activity, acting on the CH-OH group of donors, NAD or NADP as acceptor"/>
    <property type="evidence" value="ECO:0007669"/>
    <property type="project" value="TreeGrafter"/>
</dbReference>
<dbReference type="CDD" id="cd05233">
    <property type="entry name" value="SDR_c"/>
    <property type="match status" value="1"/>
</dbReference>
<name>F8FQ76_PAEMK</name>
<dbReference type="AlphaFoldDB" id="F8FQ76"/>
<comment type="similarity">
    <text evidence="1">Belongs to the short-chain dehydrogenases/reductases (SDR) family.</text>
</comment>
<dbReference type="InterPro" id="IPR002347">
    <property type="entry name" value="SDR_fam"/>
</dbReference>
<dbReference type="Pfam" id="PF13561">
    <property type="entry name" value="adh_short_C2"/>
    <property type="match status" value="1"/>
</dbReference>
<evidence type="ECO:0000256" key="2">
    <source>
        <dbReference type="ARBA" id="ARBA00023002"/>
    </source>
</evidence>
<protein>
    <submittedName>
        <fullName evidence="3">Short-chain dehydrogenase/reductase SDR</fullName>
    </submittedName>
</protein>
<dbReference type="FunFam" id="3.40.50.720:FF:000084">
    <property type="entry name" value="Short-chain dehydrogenase reductase"/>
    <property type="match status" value="1"/>
</dbReference>
<reference evidence="3 4" key="2">
    <citation type="journal article" date="2013" name="Genome Announc.">
        <title>Genome Sequence of Growth-Improving Paenibacillus mucilaginosus Strain KNP414.</title>
        <authorList>
            <person name="Lu J.J."/>
            <person name="Wang J.F."/>
            <person name="Hu X.F."/>
        </authorList>
    </citation>
    <scope>NUCLEOTIDE SEQUENCE [LARGE SCALE GENOMIC DNA]</scope>
    <source>
        <strain evidence="3 4">KNP414</strain>
    </source>
</reference>
<dbReference type="PATRIC" id="fig|1036673.3.peg.1541"/>
<dbReference type="RefSeq" id="WP_013915458.1">
    <property type="nucleotide sequence ID" value="NC_015690.1"/>
</dbReference>
<keyword evidence="2" id="KW-0560">Oxidoreductase</keyword>
<dbReference type="PRINTS" id="PR00081">
    <property type="entry name" value="GDHRDH"/>
</dbReference>
<organism evidence="3 4">
    <name type="scientific">Paenibacillus mucilaginosus (strain KNP414)</name>
    <dbReference type="NCBI Taxonomy" id="1036673"/>
    <lineage>
        <taxon>Bacteria</taxon>
        <taxon>Bacillati</taxon>
        <taxon>Bacillota</taxon>
        <taxon>Bacilli</taxon>
        <taxon>Bacillales</taxon>
        <taxon>Paenibacillaceae</taxon>
        <taxon>Paenibacillus</taxon>
    </lineage>
</organism>
<dbReference type="NCBIfam" id="NF004203">
    <property type="entry name" value="PRK05653.2-4"/>
    <property type="match status" value="1"/>
</dbReference>
<dbReference type="GO" id="GO:0008206">
    <property type="term" value="P:bile acid metabolic process"/>
    <property type="evidence" value="ECO:0007669"/>
    <property type="project" value="UniProtKB-ARBA"/>
</dbReference>
<gene>
    <name evidence="3" type="ordered locus">KNP414_01734</name>
</gene>
<dbReference type="HOGENOM" id="CLU_010194_1_0_9"/>
<dbReference type="PRINTS" id="PR00080">
    <property type="entry name" value="SDRFAMILY"/>
</dbReference>
<evidence type="ECO:0000256" key="1">
    <source>
        <dbReference type="ARBA" id="ARBA00006484"/>
    </source>
</evidence>
<proteinExistence type="inferred from homology"/>
<evidence type="ECO:0000313" key="4">
    <source>
        <dbReference type="Proteomes" id="UP000006620"/>
    </source>
</evidence>
<accession>F8FQ76</accession>
<reference evidence="4" key="1">
    <citation type="submission" date="2011-06" db="EMBL/GenBank/DDBJ databases">
        <title>Complete genome sequence of Paenibacillus mucilaginosus KNP414.</title>
        <authorList>
            <person name="Wang J."/>
            <person name="Hu S."/>
            <person name="Hu X."/>
            <person name="Zhang B."/>
            <person name="Dong D."/>
            <person name="Zhang S."/>
            <person name="Zhao K."/>
            <person name="Wu D."/>
        </authorList>
    </citation>
    <scope>NUCLEOTIDE SEQUENCE [LARGE SCALE GENOMIC DNA]</scope>
    <source>
        <strain evidence="4">KNP414</strain>
    </source>
</reference>
<dbReference type="EMBL" id="CP002869">
    <property type="protein sequence ID" value="AEI40296.1"/>
    <property type="molecule type" value="Genomic_DNA"/>
</dbReference>
<dbReference type="SUPFAM" id="SSF51735">
    <property type="entry name" value="NAD(P)-binding Rossmann-fold domains"/>
    <property type="match status" value="1"/>
</dbReference>
<dbReference type="Gene3D" id="3.40.50.720">
    <property type="entry name" value="NAD(P)-binding Rossmann-like Domain"/>
    <property type="match status" value="1"/>
</dbReference>
<dbReference type="KEGG" id="pms:KNP414_01734"/>
<dbReference type="InterPro" id="IPR036291">
    <property type="entry name" value="NAD(P)-bd_dom_sf"/>
</dbReference>
<dbReference type="PANTHER" id="PTHR42760">
    <property type="entry name" value="SHORT-CHAIN DEHYDROGENASES/REDUCTASES FAMILY MEMBER"/>
    <property type="match status" value="1"/>
</dbReference>
<evidence type="ECO:0000313" key="3">
    <source>
        <dbReference type="EMBL" id="AEI40296.1"/>
    </source>
</evidence>
<sequence length="263" mass="27886">MDEQRLRGKVAIVTGGASGIGRASAIRLAGQGAKVCLMDRSVQEAEKVRGAIEHAGGEATVVECDVSRPEMIREGIEQVVSRWGRLDVVFANAGVNGTMAPIETMDIRDWDETLTINLRGTFATVKYAVPHLKPQGGSIIITSSINGSRVFSGFGFCAYSTSKAGQVAFMKMAALELAQFKIRVNAICPGGIKTNIGTNTHPTPELEEIRIPVEFPEGAAPLAEGPGMPEQVADLVLFLASKESSHITGTTVYIDGAESLLQG</sequence>
<dbReference type="Proteomes" id="UP000006620">
    <property type="component" value="Chromosome"/>
</dbReference>